<dbReference type="PaxDb" id="4113-PGSC0003DMT400097385"/>
<dbReference type="AlphaFoldDB" id="M1E0I3"/>
<sequence>MHCSKTEYETRPREMDLVWLWDTLIEDEHHDRVYWATTEASPALTSSSMLRGDRVKEDLAAIWRRLRGTYASTSAPVPPFTAFEVEMLCRQLRWERKKSIKRDCLMGRMWKAIKCAEPRWKGSSRQKKEEVGASPRSSAKQYHVAQ</sequence>
<dbReference type="InParanoid" id="M1E0I3"/>
<proteinExistence type="predicted"/>
<reference evidence="3" key="1">
    <citation type="journal article" date="2011" name="Nature">
        <title>Genome sequence and analysis of the tuber crop potato.</title>
        <authorList>
            <consortium name="The Potato Genome Sequencing Consortium"/>
        </authorList>
    </citation>
    <scope>NUCLEOTIDE SEQUENCE [LARGE SCALE GENOMIC DNA]</scope>
    <source>
        <strain evidence="3">cv. DM1-3 516 R44</strain>
    </source>
</reference>
<feature type="compositionally biased region" description="Basic and acidic residues" evidence="1">
    <location>
        <begin position="119"/>
        <end position="131"/>
    </location>
</feature>
<organism evidence="2 3">
    <name type="scientific">Solanum tuberosum</name>
    <name type="common">Potato</name>
    <dbReference type="NCBI Taxonomy" id="4113"/>
    <lineage>
        <taxon>Eukaryota</taxon>
        <taxon>Viridiplantae</taxon>
        <taxon>Streptophyta</taxon>
        <taxon>Embryophyta</taxon>
        <taxon>Tracheophyta</taxon>
        <taxon>Spermatophyta</taxon>
        <taxon>Magnoliopsida</taxon>
        <taxon>eudicotyledons</taxon>
        <taxon>Gunneridae</taxon>
        <taxon>Pentapetalae</taxon>
        <taxon>asterids</taxon>
        <taxon>lamiids</taxon>
        <taxon>Solanales</taxon>
        <taxon>Solanaceae</taxon>
        <taxon>Solanoideae</taxon>
        <taxon>Solaneae</taxon>
        <taxon>Solanum</taxon>
    </lineage>
</organism>
<reference evidence="2" key="2">
    <citation type="submission" date="2015-06" db="UniProtKB">
        <authorList>
            <consortium name="EnsemblPlants"/>
        </authorList>
    </citation>
    <scope>IDENTIFICATION</scope>
    <source>
        <strain evidence="2">DM1-3 516 R44</strain>
    </source>
</reference>
<dbReference type="EnsemblPlants" id="PGSC0003DMT400097385">
    <property type="protein sequence ID" value="PGSC0003DMT400097385"/>
    <property type="gene ID" value="PGSC0003DMG400046956"/>
</dbReference>
<dbReference type="Gramene" id="PGSC0003DMT400097385">
    <property type="protein sequence ID" value="PGSC0003DMT400097385"/>
    <property type="gene ID" value="PGSC0003DMG400046956"/>
</dbReference>
<dbReference type="HOGENOM" id="CLU_1780743_0_0_1"/>
<evidence type="ECO:0000313" key="2">
    <source>
        <dbReference type="EnsemblPlants" id="PGSC0003DMT400097385"/>
    </source>
</evidence>
<name>M1E0I3_SOLTU</name>
<evidence type="ECO:0000313" key="3">
    <source>
        <dbReference type="Proteomes" id="UP000011115"/>
    </source>
</evidence>
<dbReference type="Proteomes" id="UP000011115">
    <property type="component" value="Unassembled WGS sequence"/>
</dbReference>
<protein>
    <submittedName>
        <fullName evidence="2">Uncharacterized protein</fullName>
    </submittedName>
</protein>
<keyword evidence="3" id="KW-1185">Reference proteome</keyword>
<accession>M1E0I3</accession>
<evidence type="ECO:0000256" key="1">
    <source>
        <dbReference type="SAM" id="MobiDB-lite"/>
    </source>
</evidence>
<feature type="region of interest" description="Disordered" evidence="1">
    <location>
        <begin position="119"/>
        <end position="146"/>
    </location>
</feature>